<dbReference type="InterPro" id="IPR010979">
    <property type="entry name" value="Ribosomal_uS13-like_H2TH"/>
</dbReference>
<evidence type="ECO:0000313" key="16">
    <source>
        <dbReference type="EMBL" id="SJN20582.1"/>
    </source>
</evidence>
<keyword evidence="8" id="KW-0238">DNA-binding</keyword>
<dbReference type="Proteomes" id="UP000188342">
    <property type="component" value="Unassembled WGS sequence"/>
</dbReference>
<dbReference type="OrthoDB" id="9800855at2"/>
<evidence type="ECO:0000256" key="11">
    <source>
        <dbReference type="ARBA" id="ARBA00023268"/>
    </source>
</evidence>
<evidence type="ECO:0000256" key="10">
    <source>
        <dbReference type="ARBA" id="ARBA00023239"/>
    </source>
</evidence>
<evidence type="ECO:0000256" key="12">
    <source>
        <dbReference type="ARBA" id="ARBA00023295"/>
    </source>
</evidence>
<dbReference type="SUPFAM" id="SSF46946">
    <property type="entry name" value="S13-like H2TH domain"/>
    <property type="match status" value="1"/>
</dbReference>
<dbReference type="SMART" id="SM00898">
    <property type="entry name" value="Fapy_DNA_glyco"/>
    <property type="match status" value="1"/>
</dbReference>
<organism evidence="16 17">
    <name type="scientific">Luteococcus japonicus LSP_Lj1</name>
    <dbReference type="NCBI Taxonomy" id="1255658"/>
    <lineage>
        <taxon>Bacteria</taxon>
        <taxon>Bacillati</taxon>
        <taxon>Actinomycetota</taxon>
        <taxon>Actinomycetes</taxon>
        <taxon>Propionibacteriales</taxon>
        <taxon>Propionibacteriaceae</taxon>
        <taxon>Luteococcus</taxon>
    </lineage>
</organism>
<keyword evidence="9" id="KW-0234">DNA repair</keyword>
<dbReference type="InterPro" id="IPR015886">
    <property type="entry name" value="H2TH_FPG"/>
</dbReference>
<dbReference type="CDD" id="cd08971">
    <property type="entry name" value="AcNei2_N"/>
    <property type="match status" value="1"/>
</dbReference>
<dbReference type="Gene3D" id="3.20.190.10">
    <property type="entry name" value="MutM-like, N-terminal"/>
    <property type="match status" value="1"/>
</dbReference>
<keyword evidence="3" id="KW-0479">Metal-binding</keyword>
<dbReference type="EMBL" id="FUKQ01000010">
    <property type="protein sequence ID" value="SJN20582.1"/>
    <property type="molecule type" value="Genomic_DNA"/>
</dbReference>
<evidence type="ECO:0000256" key="5">
    <source>
        <dbReference type="ARBA" id="ARBA00022771"/>
    </source>
</evidence>
<evidence type="ECO:0000256" key="1">
    <source>
        <dbReference type="ARBA" id="ARBA00009409"/>
    </source>
</evidence>
<dbReference type="SUPFAM" id="SSF81624">
    <property type="entry name" value="N-terminal domain of MutM-like DNA repair proteins"/>
    <property type="match status" value="1"/>
</dbReference>
<dbReference type="GO" id="GO:0008270">
    <property type="term" value="F:zinc ion binding"/>
    <property type="evidence" value="ECO:0007669"/>
    <property type="project" value="UniProtKB-KW"/>
</dbReference>
<evidence type="ECO:0000313" key="17">
    <source>
        <dbReference type="Proteomes" id="UP000188342"/>
    </source>
</evidence>
<accession>A0A1R4IKZ9</accession>
<evidence type="ECO:0000256" key="8">
    <source>
        <dbReference type="ARBA" id="ARBA00023125"/>
    </source>
</evidence>
<protein>
    <recommendedName>
        <fullName evidence="2">DNA-(apurinic or apyrimidinic site) lyase</fullName>
        <ecNumber evidence="2">4.2.99.18</ecNumber>
    </recommendedName>
</protein>
<evidence type="ECO:0000256" key="4">
    <source>
        <dbReference type="ARBA" id="ARBA00022763"/>
    </source>
</evidence>
<dbReference type="InterPro" id="IPR012319">
    <property type="entry name" value="FPG_cat"/>
</dbReference>
<dbReference type="RefSeq" id="WP_094763611.1">
    <property type="nucleotide sequence ID" value="NZ_FUKQ01000010.1"/>
</dbReference>
<proteinExistence type="inferred from homology"/>
<dbReference type="SUPFAM" id="SSF57716">
    <property type="entry name" value="Glucocorticoid receptor-like (DNA-binding domain)"/>
    <property type="match status" value="1"/>
</dbReference>
<dbReference type="InterPro" id="IPR035937">
    <property type="entry name" value="FPG_N"/>
</dbReference>
<keyword evidence="5 13" id="KW-0863">Zinc-finger</keyword>
<keyword evidence="11" id="KW-0511">Multifunctional enzyme</keyword>
<name>A0A1R4IKZ9_9ACTN</name>
<dbReference type="InterPro" id="IPR044090">
    <property type="entry name" value="Nei2_N"/>
</dbReference>
<reference evidence="16 17" key="1">
    <citation type="submission" date="2017-02" db="EMBL/GenBank/DDBJ databases">
        <authorList>
            <person name="Peterson S.W."/>
        </authorList>
    </citation>
    <scope>NUCLEOTIDE SEQUENCE [LARGE SCALE GENOMIC DNA]</scope>
    <source>
        <strain evidence="16 17">LSP_Lj1</strain>
    </source>
</reference>
<evidence type="ECO:0000259" key="14">
    <source>
        <dbReference type="PROSITE" id="PS51066"/>
    </source>
</evidence>
<dbReference type="Gene3D" id="1.10.8.50">
    <property type="match status" value="1"/>
</dbReference>
<keyword evidence="17" id="KW-1185">Reference proteome</keyword>
<dbReference type="SMART" id="SM01232">
    <property type="entry name" value="H2TH"/>
    <property type="match status" value="1"/>
</dbReference>
<dbReference type="GO" id="GO:0006284">
    <property type="term" value="P:base-excision repair"/>
    <property type="evidence" value="ECO:0007669"/>
    <property type="project" value="InterPro"/>
</dbReference>
<evidence type="ECO:0000256" key="9">
    <source>
        <dbReference type="ARBA" id="ARBA00023204"/>
    </source>
</evidence>
<dbReference type="InterPro" id="IPR000214">
    <property type="entry name" value="Znf_DNA_glyclase/AP_lyase"/>
</dbReference>
<keyword evidence="6 16" id="KW-0378">Hydrolase</keyword>
<dbReference type="PANTHER" id="PTHR42697">
    <property type="entry name" value="ENDONUCLEASE 8"/>
    <property type="match status" value="1"/>
</dbReference>
<evidence type="ECO:0000256" key="6">
    <source>
        <dbReference type="ARBA" id="ARBA00022801"/>
    </source>
</evidence>
<dbReference type="EC" id="4.2.99.18" evidence="2"/>
<evidence type="ECO:0000256" key="2">
    <source>
        <dbReference type="ARBA" id="ARBA00012720"/>
    </source>
</evidence>
<dbReference type="STRING" id="1255658.FM114_02440"/>
<keyword evidence="10" id="KW-0456">Lyase</keyword>
<dbReference type="GO" id="GO:0003684">
    <property type="term" value="F:damaged DNA binding"/>
    <property type="evidence" value="ECO:0007669"/>
    <property type="project" value="InterPro"/>
</dbReference>
<dbReference type="AlphaFoldDB" id="A0A1R4IKZ9"/>
<sequence length="261" mass="28654">MPEGDAVFRSCATLHRALSGQVLTRAELRVPAAAAAAAELVGQRVLEVVPRGKHQLTRLDGGWTIHTHLRMDGTWKVVEASARTPGPAHEVRALLTTEQKQAVGLRLGMVDLVRTDHEDEVVGHLGPDLLGPGWDEDLAVVNLLREPARTIGEALLDQRNLAGIGTIYRAESLFHQRVHPRTPVAEVADLANLVRTARRLLSANKGPGPWVPTASGRDGRWVYGRAGKPCPRCRTRIECEEYGPATQERLVWWCPRCQPLG</sequence>
<dbReference type="Pfam" id="PF01149">
    <property type="entry name" value="Fapy_DNA_glyco"/>
    <property type="match status" value="1"/>
</dbReference>
<evidence type="ECO:0000256" key="13">
    <source>
        <dbReference type="PROSITE-ProRule" id="PRU00391"/>
    </source>
</evidence>
<keyword evidence="7" id="KW-0862">Zinc</keyword>
<feature type="domain" description="FPG-type" evidence="14">
    <location>
        <begin position="221"/>
        <end position="259"/>
    </location>
</feature>
<keyword evidence="12 16" id="KW-0326">Glycosidase</keyword>
<comment type="similarity">
    <text evidence="1">Belongs to the FPG family.</text>
</comment>
<keyword evidence="4" id="KW-0227">DNA damage</keyword>
<dbReference type="PANTHER" id="PTHR42697:SF1">
    <property type="entry name" value="ENDONUCLEASE 8"/>
    <property type="match status" value="1"/>
</dbReference>
<dbReference type="PROSITE" id="PS51068">
    <property type="entry name" value="FPG_CAT"/>
    <property type="match status" value="1"/>
</dbReference>
<gene>
    <name evidence="16" type="ORF">FM114_02440</name>
</gene>
<dbReference type="GO" id="GO:0140078">
    <property type="term" value="F:class I DNA-(apurinic or apyrimidinic site) endonuclease activity"/>
    <property type="evidence" value="ECO:0007669"/>
    <property type="project" value="UniProtKB-EC"/>
</dbReference>
<dbReference type="Pfam" id="PF06831">
    <property type="entry name" value="H2TH"/>
    <property type="match status" value="1"/>
</dbReference>
<feature type="domain" description="Formamidopyrimidine-DNA glycosylase catalytic" evidence="15">
    <location>
        <begin position="2"/>
        <end position="104"/>
    </location>
</feature>
<evidence type="ECO:0000259" key="15">
    <source>
        <dbReference type="PROSITE" id="PS51068"/>
    </source>
</evidence>
<evidence type="ECO:0000256" key="7">
    <source>
        <dbReference type="ARBA" id="ARBA00022833"/>
    </source>
</evidence>
<evidence type="ECO:0000256" key="3">
    <source>
        <dbReference type="ARBA" id="ARBA00022723"/>
    </source>
</evidence>
<dbReference type="GO" id="GO:0000703">
    <property type="term" value="F:oxidized pyrimidine nucleobase lesion DNA N-glycosylase activity"/>
    <property type="evidence" value="ECO:0007669"/>
    <property type="project" value="TreeGrafter"/>
</dbReference>
<dbReference type="PROSITE" id="PS51066">
    <property type="entry name" value="ZF_FPG_2"/>
    <property type="match status" value="1"/>
</dbReference>